<dbReference type="SUPFAM" id="SSF52777">
    <property type="entry name" value="CoA-dependent acyltransferases"/>
    <property type="match status" value="2"/>
</dbReference>
<proteinExistence type="predicted"/>
<dbReference type="STRING" id="1050202.GCA_000384035_03126"/>
<dbReference type="GO" id="GO:0016746">
    <property type="term" value="F:acyltransferase activity"/>
    <property type="evidence" value="ECO:0007669"/>
    <property type="project" value="UniProtKB-KW"/>
</dbReference>
<dbReference type="AlphaFoldDB" id="A0A2T0GV25"/>
<dbReference type="InterPro" id="IPR023213">
    <property type="entry name" value="CAT-like_dom_sf"/>
</dbReference>
<dbReference type="Pfam" id="PF00668">
    <property type="entry name" value="Condensation"/>
    <property type="match status" value="1"/>
</dbReference>
<feature type="domain" description="Condensation" evidence="1">
    <location>
        <begin position="66"/>
        <end position="371"/>
    </location>
</feature>
<dbReference type="Proteomes" id="UP000239352">
    <property type="component" value="Unassembled WGS sequence"/>
</dbReference>
<dbReference type="GO" id="GO:0031177">
    <property type="term" value="F:phosphopantetheine binding"/>
    <property type="evidence" value="ECO:0007669"/>
    <property type="project" value="TreeGrafter"/>
</dbReference>
<evidence type="ECO:0000313" key="2">
    <source>
        <dbReference type="EMBL" id="PRW62947.1"/>
    </source>
</evidence>
<dbReference type="RefSeq" id="WP_106114177.1">
    <property type="nucleotide sequence ID" value="NZ_PVSR01000022.1"/>
</dbReference>
<gene>
    <name evidence="2" type="ORF">CEP50_12810</name>
</gene>
<dbReference type="GO" id="GO:0008610">
    <property type="term" value="P:lipid biosynthetic process"/>
    <property type="evidence" value="ECO:0007669"/>
    <property type="project" value="UniProtKB-ARBA"/>
</dbReference>
<keyword evidence="2" id="KW-0808">Transferase</keyword>
<protein>
    <submittedName>
        <fullName evidence="2">Acyltransferase papA2</fullName>
    </submittedName>
</protein>
<dbReference type="GO" id="GO:0043041">
    <property type="term" value="P:amino acid activation for nonribosomal peptide biosynthetic process"/>
    <property type="evidence" value="ECO:0007669"/>
    <property type="project" value="TreeGrafter"/>
</dbReference>
<name>A0A2T0GV25_ACTMO</name>
<keyword evidence="3" id="KW-1185">Reference proteome</keyword>
<dbReference type="Gene3D" id="3.30.559.10">
    <property type="entry name" value="Chloramphenicol acetyltransferase-like domain"/>
    <property type="match status" value="1"/>
</dbReference>
<dbReference type="GO" id="GO:0044550">
    <property type="term" value="P:secondary metabolite biosynthetic process"/>
    <property type="evidence" value="ECO:0007669"/>
    <property type="project" value="TreeGrafter"/>
</dbReference>
<organism evidence="2 3">
    <name type="scientific">Actinopolyspora mortivallis</name>
    <dbReference type="NCBI Taxonomy" id="33906"/>
    <lineage>
        <taxon>Bacteria</taxon>
        <taxon>Bacillati</taxon>
        <taxon>Actinomycetota</taxon>
        <taxon>Actinomycetes</taxon>
        <taxon>Actinopolysporales</taxon>
        <taxon>Actinopolysporaceae</taxon>
        <taxon>Actinopolyspora</taxon>
    </lineage>
</organism>
<sequence length="470" mass="52691">MKLTEISQYDARTGYVSEWRLHPSTLAAAEEAGIDSRSPSYLQEAHVRTAAMNRQRGVEEPTWLATAFDISGGADPDALEMAFRSWIDRHETLRSGFRESDGELLRFTLETERIALQRVEIGDFADQEELHRYLEDRFDESTDPLDWPCYLFVTVDHEEATTVYMAFDHTNVDGYSISLIAHEIQELYRAAAVGDRAQLLDVGSYVDFADAERARAAELDTDHEDVRRWREFVVGADWQLPAFPLDLGLAPQDSVIMPRQSGLCEWLLDPAEADDFEAACKEGGSNFFSGILAATGIAACELGDQDVYRTLVPFHTRSQPQWWASMGWYVGLAPVELPATQAGDFHAFATRARETVRSVKSMAEVPVARVCELLGVLLRPVFLVSYIDGRLVPGADRWDEWNAHAFGKVSRGDGVFMWINRTQDGVYVTARYPATELGHKNVLRFLARTGEILTTVAQDGDYVPLLAGPR</sequence>
<reference evidence="2 3" key="1">
    <citation type="submission" date="2018-03" db="EMBL/GenBank/DDBJ databases">
        <title>Actinopolyspora mortivallis from Sahara, screening for active biomolecules.</title>
        <authorList>
            <person name="Selama O."/>
            <person name="Wellington E.M.H."/>
            <person name="Hacene H."/>
        </authorList>
    </citation>
    <scope>NUCLEOTIDE SEQUENCE [LARGE SCALE GENOMIC DNA]</scope>
    <source>
        <strain evidence="2 3">M5A</strain>
    </source>
</reference>
<keyword evidence="2" id="KW-0012">Acyltransferase</keyword>
<dbReference type="Gene3D" id="3.30.559.30">
    <property type="entry name" value="Nonribosomal peptide synthetase, condensation domain"/>
    <property type="match status" value="1"/>
</dbReference>
<dbReference type="PANTHER" id="PTHR45527">
    <property type="entry name" value="NONRIBOSOMAL PEPTIDE SYNTHETASE"/>
    <property type="match status" value="1"/>
</dbReference>
<evidence type="ECO:0000313" key="3">
    <source>
        <dbReference type="Proteomes" id="UP000239352"/>
    </source>
</evidence>
<dbReference type="InterPro" id="IPR001242">
    <property type="entry name" value="Condensation_dom"/>
</dbReference>
<comment type="caution">
    <text evidence="2">The sequence shown here is derived from an EMBL/GenBank/DDBJ whole genome shotgun (WGS) entry which is preliminary data.</text>
</comment>
<evidence type="ECO:0000259" key="1">
    <source>
        <dbReference type="Pfam" id="PF00668"/>
    </source>
</evidence>
<dbReference type="EMBL" id="PVSR01000022">
    <property type="protein sequence ID" value="PRW62947.1"/>
    <property type="molecule type" value="Genomic_DNA"/>
</dbReference>
<dbReference type="GO" id="GO:0005737">
    <property type="term" value="C:cytoplasm"/>
    <property type="evidence" value="ECO:0007669"/>
    <property type="project" value="TreeGrafter"/>
</dbReference>
<accession>A0A2T0GV25</accession>
<dbReference type="PANTHER" id="PTHR45527:SF1">
    <property type="entry name" value="FATTY ACID SYNTHASE"/>
    <property type="match status" value="1"/>
</dbReference>
<dbReference type="InParanoid" id="A0A2T0GV25"/>